<dbReference type="AlphaFoldDB" id="A0A935UIL7"/>
<reference evidence="1 2" key="1">
    <citation type="submission" date="2020-10" db="EMBL/GenBank/DDBJ databases">
        <title>Connecting structure to function with the recovery of over 1000 high-quality activated sludge metagenome-assembled genomes encoding full-length rRNA genes using long-read sequencing.</title>
        <authorList>
            <person name="Singleton C.M."/>
            <person name="Petriglieri F."/>
            <person name="Kristensen J.M."/>
            <person name="Kirkegaard R.H."/>
            <person name="Michaelsen T.Y."/>
            <person name="Andersen M.H."/>
            <person name="Karst S.M."/>
            <person name="Dueholm M.S."/>
            <person name="Nielsen P.H."/>
            <person name="Albertsen M."/>
        </authorList>
    </citation>
    <scope>NUCLEOTIDE SEQUENCE [LARGE SCALE GENOMIC DNA]</scope>
    <source>
        <strain evidence="1">EsbW_18-Q3-R4-48_BATAC.285</strain>
    </source>
</reference>
<name>A0A935UIL7_9PROT</name>
<proteinExistence type="predicted"/>
<evidence type="ECO:0000313" key="2">
    <source>
        <dbReference type="Proteomes" id="UP000697998"/>
    </source>
</evidence>
<dbReference type="Proteomes" id="UP000697998">
    <property type="component" value="Unassembled WGS sequence"/>
</dbReference>
<comment type="caution">
    <text evidence="1">The sequence shown here is derived from an EMBL/GenBank/DDBJ whole genome shotgun (WGS) entry which is preliminary data.</text>
</comment>
<evidence type="ECO:0000313" key="1">
    <source>
        <dbReference type="EMBL" id="MBK7676730.1"/>
    </source>
</evidence>
<sequence>MNPTLLVGTFDLSMEEPRMARESGTNLPVLSGGTLCPATLFDGQTHFGVAVAVKADGKESYLMIPDATNITKGQPVYITKPVTINGEHLVAYLNSKSVSLPTSPDIAKFLDTASISCDAFYFSKNERDLTPAEVAGWEANHPGVTKPADNKVDEGALLMMFKLKFSEGLIGALTGDAHLGNLFDITGASLRVLRCRDSSKKILEEYAALLGEE</sequence>
<protein>
    <submittedName>
        <fullName evidence="1">Uncharacterized protein</fullName>
    </submittedName>
</protein>
<organism evidence="1 2">
    <name type="scientific">Candidatus Accumulibacter proximus</name>
    <dbReference type="NCBI Taxonomy" id="2954385"/>
    <lineage>
        <taxon>Bacteria</taxon>
        <taxon>Pseudomonadati</taxon>
        <taxon>Pseudomonadota</taxon>
        <taxon>Betaproteobacteria</taxon>
        <taxon>Candidatus Accumulibacter</taxon>
    </lineage>
</organism>
<accession>A0A935UIL7</accession>
<dbReference type="EMBL" id="JADJMH010000023">
    <property type="protein sequence ID" value="MBK7676730.1"/>
    <property type="molecule type" value="Genomic_DNA"/>
</dbReference>
<gene>
    <name evidence="1" type="ORF">IPJ27_19285</name>
</gene>